<comment type="caution">
    <text evidence="1">The sequence shown here is derived from an EMBL/GenBank/DDBJ whole genome shotgun (WGS) entry which is preliminary data.</text>
</comment>
<dbReference type="InterPro" id="IPR007362">
    <property type="entry name" value="DUF429"/>
</dbReference>
<evidence type="ECO:0000313" key="1">
    <source>
        <dbReference type="EMBL" id="HIZ37759.1"/>
    </source>
</evidence>
<sequence length="238" mass="26109">MRFVGIDLAADPVRTGFALLRGDRRCVLERVQVGAEDETIIEAIRTAHRAGVDAPLGWPESFVDLVRKHAAGALAPPETTGPEWRRDLAMRATDRAVHRRIALSPLSVSTDRIAHPAMRWAGIEAQLGELGLSPGRDGSGVICEVYPAAALRCWSLPHRGYKGTKNSALRADLVARLSRQLTWLDWNGHQSLCIADDNALDAVLAAVIAREVERGRCVPPPDELRDVAAREGWIWLPQ</sequence>
<reference evidence="1" key="1">
    <citation type="journal article" date="2021" name="PeerJ">
        <title>Extensive microbial diversity within the chicken gut microbiome revealed by metagenomics and culture.</title>
        <authorList>
            <person name="Gilroy R."/>
            <person name="Ravi A."/>
            <person name="Getino M."/>
            <person name="Pursley I."/>
            <person name="Horton D.L."/>
            <person name="Alikhan N.F."/>
            <person name="Baker D."/>
            <person name="Gharbi K."/>
            <person name="Hall N."/>
            <person name="Watson M."/>
            <person name="Adriaenssens E.M."/>
            <person name="Foster-Nyarko E."/>
            <person name="Jarju S."/>
            <person name="Secka A."/>
            <person name="Antonio M."/>
            <person name="Oren A."/>
            <person name="Chaudhuri R.R."/>
            <person name="La Ragione R."/>
            <person name="Hildebrand F."/>
            <person name="Pallen M.J."/>
        </authorList>
    </citation>
    <scope>NUCLEOTIDE SEQUENCE</scope>
    <source>
        <strain evidence="1">ChiGjej4B4-7305</strain>
    </source>
</reference>
<name>A0A9D2EHK4_9MICO</name>
<protein>
    <submittedName>
        <fullName evidence="1">DUF429 domain-containing protein</fullName>
    </submittedName>
</protein>
<reference evidence="1" key="2">
    <citation type="submission" date="2021-04" db="EMBL/GenBank/DDBJ databases">
        <authorList>
            <person name="Gilroy R."/>
        </authorList>
    </citation>
    <scope>NUCLEOTIDE SEQUENCE</scope>
    <source>
        <strain evidence="1">ChiGjej4B4-7305</strain>
    </source>
</reference>
<dbReference type="Proteomes" id="UP000824037">
    <property type="component" value="Unassembled WGS sequence"/>
</dbReference>
<gene>
    <name evidence="1" type="ORF">H9815_18440</name>
</gene>
<dbReference type="Pfam" id="PF04250">
    <property type="entry name" value="DUF429"/>
    <property type="match status" value="1"/>
</dbReference>
<evidence type="ECO:0000313" key="2">
    <source>
        <dbReference type="Proteomes" id="UP000824037"/>
    </source>
</evidence>
<dbReference type="AlphaFoldDB" id="A0A9D2EHK4"/>
<proteinExistence type="predicted"/>
<dbReference type="EMBL" id="DXBY01000317">
    <property type="protein sequence ID" value="HIZ37759.1"/>
    <property type="molecule type" value="Genomic_DNA"/>
</dbReference>
<accession>A0A9D2EHK4</accession>
<organism evidence="1 2">
    <name type="scientific">Candidatus Ruania gallistercoris</name>
    <dbReference type="NCBI Taxonomy" id="2838746"/>
    <lineage>
        <taxon>Bacteria</taxon>
        <taxon>Bacillati</taxon>
        <taxon>Actinomycetota</taxon>
        <taxon>Actinomycetes</taxon>
        <taxon>Micrococcales</taxon>
        <taxon>Ruaniaceae</taxon>
        <taxon>Ruania</taxon>
    </lineage>
</organism>